<evidence type="ECO:0000259" key="1">
    <source>
        <dbReference type="PROSITE" id="PS50011"/>
    </source>
</evidence>
<dbReference type="PROSITE" id="PS50011">
    <property type="entry name" value="PROTEIN_KINASE_DOM"/>
    <property type="match status" value="1"/>
</dbReference>
<dbReference type="PANTHER" id="PTHR24348">
    <property type="entry name" value="SERINE/THREONINE-PROTEIN KINASE UNC-51-RELATED"/>
    <property type="match status" value="1"/>
</dbReference>
<dbReference type="AlphaFoldDB" id="A0A2M8Q772"/>
<dbReference type="Proteomes" id="UP000230790">
    <property type="component" value="Unassembled WGS sequence"/>
</dbReference>
<organism evidence="2 3">
    <name type="scientific">Candidatus Thermofonsia Clade 3 bacterium</name>
    <dbReference type="NCBI Taxonomy" id="2364212"/>
    <lineage>
        <taxon>Bacteria</taxon>
        <taxon>Bacillati</taxon>
        <taxon>Chloroflexota</taxon>
        <taxon>Candidatus Thermofontia</taxon>
        <taxon>Candidatus Thermofonsia Clade 3</taxon>
    </lineage>
</organism>
<accession>A0A2M8Q772</accession>
<feature type="non-terminal residue" evidence="2">
    <location>
        <position position="1"/>
    </location>
</feature>
<proteinExistence type="predicted"/>
<dbReference type="Pfam" id="PF00069">
    <property type="entry name" value="Pkinase"/>
    <property type="match status" value="1"/>
</dbReference>
<gene>
    <name evidence="2" type="ORF">CUN48_17860</name>
</gene>
<dbReference type="GO" id="GO:0005524">
    <property type="term" value="F:ATP binding"/>
    <property type="evidence" value="ECO:0007669"/>
    <property type="project" value="InterPro"/>
</dbReference>
<dbReference type="InterPro" id="IPR045269">
    <property type="entry name" value="Atg1-like"/>
</dbReference>
<evidence type="ECO:0000313" key="2">
    <source>
        <dbReference type="EMBL" id="PJF45640.1"/>
    </source>
</evidence>
<dbReference type="InterPro" id="IPR008271">
    <property type="entry name" value="Ser/Thr_kinase_AS"/>
</dbReference>
<sequence length="144" mass="15289">PHIVRVLQVGAAPGGEIAYIAMELVEGESLSDLLRQHGRLRPEESANLLEPIARALAAAHARGVVHRDVKPGNILLRPASPGAPHSVQIEALEYPIIPLLTDFGIARVLDAPELTSLGRTVGTPAYMAPEQCAGSREIDGRADI</sequence>
<name>A0A2M8Q772_9CHLR</name>
<protein>
    <submittedName>
        <fullName evidence="2">Serine/threonine protein kinase</fullName>
    </submittedName>
</protein>
<dbReference type="PROSITE" id="PS00108">
    <property type="entry name" value="PROTEIN_KINASE_ST"/>
    <property type="match status" value="1"/>
</dbReference>
<dbReference type="GO" id="GO:0004674">
    <property type="term" value="F:protein serine/threonine kinase activity"/>
    <property type="evidence" value="ECO:0007669"/>
    <property type="project" value="UniProtKB-KW"/>
</dbReference>
<keyword evidence="2" id="KW-0723">Serine/threonine-protein kinase</keyword>
<dbReference type="EMBL" id="PGTN01000893">
    <property type="protein sequence ID" value="PJF45640.1"/>
    <property type="molecule type" value="Genomic_DNA"/>
</dbReference>
<dbReference type="SMART" id="SM00220">
    <property type="entry name" value="S_TKc"/>
    <property type="match status" value="1"/>
</dbReference>
<dbReference type="SUPFAM" id="SSF56112">
    <property type="entry name" value="Protein kinase-like (PK-like)"/>
    <property type="match status" value="1"/>
</dbReference>
<keyword evidence="2" id="KW-0418">Kinase</keyword>
<keyword evidence="2" id="KW-0808">Transferase</keyword>
<dbReference type="InterPro" id="IPR011009">
    <property type="entry name" value="Kinase-like_dom_sf"/>
</dbReference>
<feature type="non-terminal residue" evidence="2">
    <location>
        <position position="144"/>
    </location>
</feature>
<dbReference type="GO" id="GO:0005737">
    <property type="term" value="C:cytoplasm"/>
    <property type="evidence" value="ECO:0007669"/>
    <property type="project" value="TreeGrafter"/>
</dbReference>
<comment type="caution">
    <text evidence="2">The sequence shown here is derived from an EMBL/GenBank/DDBJ whole genome shotgun (WGS) entry which is preliminary data.</text>
</comment>
<evidence type="ECO:0000313" key="3">
    <source>
        <dbReference type="Proteomes" id="UP000230790"/>
    </source>
</evidence>
<feature type="domain" description="Protein kinase" evidence="1">
    <location>
        <begin position="1"/>
        <end position="144"/>
    </location>
</feature>
<reference evidence="2 3" key="1">
    <citation type="submission" date="2017-11" db="EMBL/GenBank/DDBJ databases">
        <title>Evolution of Phototrophy in the Chloroflexi Phylum Driven by Horizontal Gene Transfer.</title>
        <authorList>
            <person name="Ward L.M."/>
            <person name="Hemp J."/>
            <person name="Shih P.M."/>
            <person name="Mcglynn S.E."/>
            <person name="Fischer W."/>
        </authorList>
    </citation>
    <scope>NUCLEOTIDE SEQUENCE [LARGE SCALE GENOMIC DNA]</scope>
    <source>
        <strain evidence="2">JP3_7</strain>
    </source>
</reference>
<dbReference type="Gene3D" id="1.10.510.10">
    <property type="entry name" value="Transferase(Phosphotransferase) domain 1"/>
    <property type="match status" value="1"/>
</dbReference>
<dbReference type="InterPro" id="IPR000719">
    <property type="entry name" value="Prot_kinase_dom"/>
</dbReference>